<protein>
    <submittedName>
        <fullName evidence="1">Uncharacterized protein</fullName>
    </submittedName>
</protein>
<reference evidence="1 2" key="1">
    <citation type="submission" date="2019-03" db="EMBL/GenBank/DDBJ databases">
        <title>Genomic Encyclopedia of Type Strains, Phase IV (KMG-IV): sequencing the most valuable type-strain genomes for metagenomic binning, comparative biology and taxonomic classification.</title>
        <authorList>
            <person name="Goeker M."/>
        </authorList>
    </citation>
    <scope>NUCLEOTIDE SEQUENCE [LARGE SCALE GENOMIC DNA]</scope>
    <source>
        <strain evidence="1 2">DSM 22362</strain>
    </source>
</reference>
<dbReference type="Proteomes" id="UP000295197">
    <property type="component" value="Unassembled WGS sequence"/>
</dbReference>
<organism evidence="1 2">
    <name type="scientific">Sphingobacterium alimentarium</name>
    <dbReference type="NCBI Taxonomy" id="797292"/>
    <lineage>
        <taxon>Bacteria</taxon>
        <taxon>Pseudomonadati</taxon>
        <taxon>Bacteroidota</taxon>
        <taxon>Sphingobacteriia</taxon>
        <taxon>Sphingobacteriales</taxon>
        <taxon>Sphingobacteriaceae</taxon>
        <taxon>Sphingobacterium</taxon>
    </lineage>
</organism>
<name>A0A4R3VXD4_9SPHI</name>
<accession>A0A4R3VXD4</accession>
<gene>
    <name evidence="1" type="ORF">EDC17_10202</name>
</gene>
<sequence>MLGELNEISNWKSKFWRIAVIKYIDNQNFIILVIYNPWKVS</sequence>
<evidence type="ECO:0000313" key="1">
    <source>
        <dbReference type="EMBL" id="TCV13585.1"/>
    </source>
</evidence>
<dbReference type="EMBL" id="SMBZ01000020">
    <property type="protein sequence ID" value="TCV13585.1"/>
    <property type="molecule type" value="Genomic_DNA"/>
</dbReference>
<dbReference type="AlphaFoldDB" id="A0A4R3VXD4"/>
<keyword evidence="2" id="KW-1185">Reference proteome</keyword>
<comment type="caution">
    <text evidence="1">The sequence shown here is derived from an EMBL/GenBank/DDBJ whole genome shotgun (WGS) entry which is preliminary data.</text>
</comment>
<proteinExistence type="predicted"/>
<evidence type="ECO:0000313" key="2">
    <source>
        <dbReference type="Proteomes" id="UP000295197"/>
    </source>
</evidence>